<dbReference type="OrthoDB" id="1522652at2"/>
<evidence type="ECO:0000256" key="1">
    <source>
        <dbReference type="ARBA" id="ARBA00022729"/>
    </source>
</evidence>
<dbReference type="GO" id="GO:0007154">
    <property type="term" value="P:cell communication"/>
    <property type="evidence" value="ECO:0007669"/>
    <property type="project" value="InterPro"/>
</dbReference>
<gene>
    <name evidence="5" type="ORF">CK503_01205</name>
</gene>
<keyword evidence="2" id="KW-0677">Repeat</keyword>
<dbReference type="InterPro" id="IPR001322">
    <property type="entry name" value="Lamin_tail_dom"/>
</dbReference>
<dbReference type="GO" id="GO:0016020">
    <property type="term" value="C:membrane"/>
    <property type="evidence" value="ECO:0007669"/>
    <property type="project" value="InterPro"/>
</dbReference>
<dbReference type="Pfam" id="PF03160">
    <property type="entry name" value="Calx-beta"/>
    <property type="match status" value="1"/>
</dbReference>
<dbReference type="InterPro" id="IPR003644">
    <property type="entry name" value="Calx_beta"/>
</dbReference>
<evidence type="ECO:0000256" key="2">
    <source>
        <dbReference type="ARBA" id="ARBA00022737"/>
    </source>
</evidence>
<keyword evidence="3" id="KW-0106">Calcium</keyword>
<evidence type="ECO:0000313" key="6">
    <source>
        <dbReference type="Proteomes" id="UP000218831"/>
    </source>
</evidence>
<dbReference type="Pfam" id="PF18962">
    <property type="entry name" value="Por_Secre_tail"/>
    <property type="match status" value="1"/>
</dbReference>
<dbReference type="AlphaFoldDB" id="A0A2A2GFJ6"/>
<proteinExistence type="predicted"/>
<dbReference type="Gene3D" id="2.60.40.2030">
    <property type="match status" value="1"/>
</dbReference>
<dbReference type="InterPro" id="IPR038081">
    <property type="entry name" value="CalX-like_sf"/>
</dbReference>
<organism evidence="5 6">
    <name type="scientific">Fodinibius salipaludis</name>
    <dbReference type="NCBI Taxonomy" id="2032627"/>
    <lineage>
        <taxon>Bacteria</taxon>
        <taxon>Pseudomonadati</taxon>
        <taxon>Balneolota</taxon>
        <taxon>Balneolia</taxon>
        <taxon>Balneolales</taxon>
        <taxon>Balneolaceae</taxon>
        <taxon>Fodinibius</taxon>
    </lineage>
</organism>
<dbReference type="InterPro" id="IPR026444">
    <property type="entry name" value="Secre_tail"/>
</dbReference>
<dbReference type="Gene3D" id="2.60.40.1260">
    <property type="entry name" value="Lamin Tail domain"/>
    <property type="match status" value="1"/>
</dbReference>
<evidence type="ECO:0000259" key="4">
    <source>
        <dbReference type="PROSITE" id="PS51841"/>
    </source>
</evidence>
<dbReference type="Proteomes" id="UP000218831">
    <property type="component" value="Unassembled WGS sequence"/>
</dbReference>
<name>A0A2A2GFJ6_9BACT</name>
<sequence length="985" mass="107552">MGIGLPSNPFLKIFLVVILLLGVALQEGYGQSTGDLAVIGVNSDGDDNFAITTFVDIPSGTTIYFTDRSWDGRSESFSGNEGVYSYTVPQGGFNAGKVVVINPDSETASDDGTVSHISGNFNLTNGDDELYFYLSTSDDNPSSFLFAITNDDAWDDSELNNMGLNDGTTALSNINENGEYVGPREATLSTLKEEIRKVENNWLTTEGTGDQSIAFNTSSFSLVDLPTVAFNTSAIDVLENSATAELTVELVESNNQAVDVDIAYLSGSGTAESGDDFYNETGSEFSTETISFGSSEGDGTTKTVTLNLENDSEFEGPEKAVFQLQNISDGTIIGPDVLTLTIKDDDIPDIVINEIYANPADGSGARTGEFIEFVNNQDSDIDISGWKVFQESDLKHTFPDGTVLPGNRALVLFSGDDDVNTEGNYGGALIQRSSESATLSLDNGGDIIRLEDSEGNDVINLDYPSANNNESIVRDPEITGDFVDHSTVSDKSILLSPGTKVDGKAFGSKYAKGIRGSAGWRMISTPTENTSFADLFGNLRIQGVPGSDDPSGNLTLAGWSEDQRSFTVPSDMSNNMSPGKGYIVYVPEDKESNSPGIQGGFSKVITTDGVENSNRVNVTVSARDFDGERGIDGDEGWNLLGNPFGTDISVGALIDALEDVDPDVNANIYVWDHEADGGNGKYITLSDDGLIAPFQAFFVRFTNEMNEETFTFDKSVLESNTGTELYKNSTDDSFAFDVRLHGEEYFDTYTLEFSDNGTVELDRFDAYKLLSLNPNSINLFSTHGNTRLQKNVLPEDLESNLEIPLSFDANGRTKLTFRWDDIDNLPDEWDVKLIDKETDREIDLRTAREYQFTLLSTGQKETIENQELLNKRKASEKDPRFVLSMSPNFETSNGTDLPESVKLNPNYPNPFNPTTTIPYEITEDMEVKLTIWNMIGQKVATLVDGMVEAGTHEETWNASNMPSGIYIARFEVGNEVFTRKMTLIK</sequence>
<keyword evidence="1" id="KW-0732">Signal</keyword>
<evidence type="ECO:0000256" key="3">
    <source>
        <dbReference type="ARBA" id="ARBA00022837"/>
    </source>
</evidence>
<dbReference type="PROSITE" id="PS51841">
    <property type="entry name" value="LTD"/>
    <property type="match status" value="1"/>
</dbReference>
<comment type="caution">
    <text evidence="5">The sequence shown here is derived from an EMBL/GenBank/DDBJ whole genome shotgun (WGS) entry which is preliminary data.</text>
</comment>
<dbReference type="EMBL" id="NSKE01000001">
    <property type="protein sequence ID" value="PAU95707.1"/>
    <property type="molecule type" value="Genomic_DNA"/>
</dbReference>
<feature type="domain" description="LTD" evidence="4">
    <location>
        <begin position="345"/>
        <end position="465"/>
    </location>
</feature>
<dbReference type="InterPro" id="IPR036415">
    <property type="entry name" value="Lamin_tail_dom_sf"/>
</dbReference>
<evidence type="ECO:0000313" key="5">
    <source>
        <dbReference type="EMBL" id="PAU95707.1"/>
    </source>
</evidence>
<dbReference type="SUPFAM" id="SSF74853">
    <property type="entry name" value="Lamin A/C globular tail domain"/>
    <property type="match status" value="1"/>
</dbReference>
<dbReference type="SUPFAM" id="SSF141072">
    <property type="entry name" value="CalX-like"/>
    <property type="match status" value="1"/>
</dbReference>
<dbReference type="NCBIfam" id="TIGR04183">
    <property type="entry name" value="Por_Secre_tail"/>
    <property type="match status" value="1"/>
</dbReference>
<accession>A0A2A2GFJ6</accession>
<protein>
    <recommendedName>
        <fullName evidence="4">LTD domain-containing protein</fullName>
    </recommendedName>
</protein>
<dbReference type="RefSeq" id="WP_095604952.1">
    <property type="nucleotide sequence ID" value="NZ_NSKE01000001.1"/>
</dbReference>
<dbReference type="Pfam" id="PF00932">
    <property type="entry name" value="LTD"/>
    <property type="match status" value="1"/>
</dbReference>
<keyword evidence="6" id="KW-1185">Reference proteome</keyword>
<reference evidence="5 6" key="1">
    <citation type="submission" date="2017-08" db="EMBL/GenBank/DDBJ databases">
        <title>Aliifodinibius alkalisoli sp. nov., isolated from saline alkaline soil.</title>
        <authorList>
            <person name="Liu D."/>
            <person name="Zhang G."/>
        </authorList>
    </citation>
    <scope>NUCLEOTIDE SEQUENCE [LARGE SCALE GENOMIC DNA]</scope>
    <source>
        <strain evidence="5 6">WN023</strain>
    </source>
</reference>
<dbReference type="Gene3D" id="2.60.40.4070">
    <property type="match status" value="1"/>
</dbReference>